<dbReference type="InterPro" id="IPR000182">
    <property type="entry name" value="GNAT_dom"/>
</dbReference>
<dbReference type="InterPro" id="IPR016181">
    <property type="entry name" value="Acyl_CoA_acyltransferase"/>
</dbReference>
<evidence type="ECO:0000256" key="1">
    <source>
        <dbReference type="ARBA" id="ARBA00022679"/>
    </source>
</evidence>
<dbReference type="PROSITE" id="PS51186">
    <property type="entry name" value="GNAT"/>
    <property type="match status" value="1"/>
</dbReference>
<dbReference type="InterPro" id="IPR050832">
    <property type="entry name" value="Bact_Acetyltransf"/>
</dbReference>
<dbReference type="RefSeq" id="WP_186871180.1">
    <property type="nucleotide sequence ID" value="NZ_JACOOL010000016.1"/>
</dbReference>
<keyword evidence="5" id="KW-1185">Reference proteome</keyword>
<feature type="domain" description="N-acetyltransferase" evidence="3">
    <location>
        <begin position="1"/>
        <end position="161"/>
    </location>
</feature>
<accession>A0A923L8Q7</accession>
<sequence>MKIRKAVISDAAGIAKVHVDSWRTTYRKILPESFLNNLSYEKRTELWKNNIAREDNYVLVAETDEGEIVGFADCGKREDNHVPNSGDITSIYLLQEYQGKGIGIKLLNQLFQHLQQLGYKKVFVEVLEANSSRYFYERYGATLAKTEKIKMAGVELNLLTYEWNDLGKVLA</sequence>
<evidence type="ECO:0000313" key="4">
    <source>
        <dbReference type="EMBL" id="MBC5638474.1"/>
    </source>
</evidence>
<gene>
    <name evidence="4" type="ORF">H8S33_16990</name>
</gene>
<dbReference type="AlphaFoldDB" id="A0A923L8Q7"/>
<dbReference type="EMBL" id="JACOOL010000016">
    <property type="protein sequence ID" value="MBC5638474.1"/>
    <property type="molecule type" value="Genomic_DNA"/>
</dbReference>
<comment type="caution">
    <text evidence="4">The sequence shown here is derived from an EMBL/GenBank/DDBJ whole genome shotgun (WGS) entry which is preliminary data.</text>
</comment>
<dbReference type="CDD" id="cd04301">
    <property type="entry name" value="NAT_SF"/>
    <property type="match status" value="1"/>
</dbReference>
<evidence type="ECO:0000259" key="3">
    <source>
        <dbReference type="PROSITE" id="PS51186"/>
    </source>
</evidence>
<dbReference type="Gene3D" id="3.40.630.30">
    <property type="match status" value="1"/>
</dbReference>
<keyword evidence="2" id="KW-0012">Acyltransferase</keyword>
<protein>
    <submittedName>
        <fullName evidence="4">GNAT family N-acetyltransferase</fullName>
    </submittedName>
</protein>
<dbReference type="Proteomes" id="UP000637359">
    <property type="component" value="Unassembled WGS sequence"/>
</dbReference>
<dbReference type="PANTHER" id="PTHR43877">
    <property type="entry name" value="AMINOALKYLPHOSPHONATE N-ACETYLTRANSFERASE-RELATED-RELATED"/>
    <property type="match status" value="1"/>
</dbReference>
<keyword evidence="1" id="KW-0808">Transferase</keyword>
<evidence type="ECO:0000313" key="5">
    <source>
        <dbReference type="Proteomes" id="UP000637359"/>
    </source>
</evidence>
<dbReference type="GO" id="GO:0016747">
    <property type="term" value="F:acyltransferase activity, transferring groups other than amino-acyl groups"/>
    <property type="evidence" value="ECO:0007669"/>
    <property type="project" value="InterPro"/>
</dbReference>
<reference evidence="4" key="1">
    <citation type="submission" date="2020-08" db="EMBL/GenBank/DDBJ databases">
        <title>Genome public.</title>
        <authorList>
            <person name="Liu C."/>
            <person name="Sun Q."/>
        </authorList>
    </citation>
    <scope>NUCLEOTIDE SEQUENCE</scope>
    <source>
        <strain evidence="4">BX22</strain>
    </source>
</reference>
<proteinExistence type="predicted"/>
<dbReference type="Pfam" id="PF00583">
    <property type="entry name" value="Acetyltransf_1"/>
    <property type="match status" value="1"/>
</dbReference>
<evidence type="ECO:0000256" key="2">
    <source>
        <dbReference type="ARBA" id="ARBA00023315"/>
    </source>
</evidence>
<dbReference type="SUPFAM" id="SSF55729">
    <property type="entry name" value="Acyl-CoA N-acyltransferases (Nat)"/>
    <property type="match status" value="1"/>
</dbReference>
<organism evidence="4 5">
    <name type="scientific">Ornithinibacillus hominis</name>
    <dbReference type="NCBI Taxonomy" id="2763055"/>
    <lineage>
        <taxon>Bacteria</taxon>
        <taxon>Bacillati</taxon>
        <taxon>Bacillota</taxon>
        <taxon>Bacilli</taxon>
        <taxon>Bacillales</taxon>
        <taxon>Bacillaceae</taxon>
        <taxon>Ornithinibacillus</taxon>
    </lineage>
</organism>
<name>A0A923L8Q7_9BACI</name>